<gene>
    <name evidence="1" type="ORF">DXZ20_01100</name>
</gene>
<dbReference type="Proteomes" id="UP000481033">
    <property type="component" value="Unassembled WGS sequence"/>
</dbReference>
<comment type="caution">
    <text evidence="1">The sequence shown here is derived from an EMBL/GenBank/DDBJ whole genome shotgun (WGS) entry which is preliminary data.</text>
</comment>
<proteinExistence type="predicted"/>
<dbReference type="EMBL" id="QXHD01000003">
    <property type="protein sequence ID" value="NEZ54318.1"/>
    <property type="molecule type" value="Genomic_DNA"/>
</dbReference>
<protein>
    <submittedName>
        <fullName evidence="1">Uncharacterized protein</fullName>
    </submittedName>
</protein>
<evidence type="ECO:0000313" key="1">
    <source>
        <dbReference type="EMBL" id="NEZ54318.1"/>
    </source>
</evidence>
<reference evidence="1 2" key="1">
    <citation type="journal article" date="2020" name="Microb. Ecol.">
        <title>Ecogenomics of the Marine Benthic Filamentous Cyanobacterium Adonisia.</title>
        <authorList>
            <person name="Walter J.M."/>
            <person name="Coutinho F.H."/>
            <person name="Leomil L."/>
            <person name="Hargreaves P.I."/>
            <person name="Campeao M.E."/>
            <person name="Vieira V.V."/>
            <person name="Silva B.S."/>
            <person name="Fistarol G.O."/>
            <person name="Salomon P.S."/>
            <person name="Sawabe T."/>
            <person name="Mino S."/>
            <person name="Hosokawa M."/>
            <person name="Miyashita H."/>
            <person name="Maruyama F."/>
            <person name="van Verk M.C."/>
            <person name="Dutilh B.E."/>
            <person name="Thompson C.C."/>
            <person name="Thompson F.L."/>
        </authorList>
    </citation>
    <scope>NUCLEOTIDE SEQUENCE [LARGE SCALE GENOMIC DNA]</scope>
    <source>
        <strain evidence="1 2">CCMR0081</strain>
    </source>
</reference>
<dbReference type="AlphaFoldDB" id="A0A6M0RDC8"/>
<name>A0A6M0RDC8_9CYAN</name>
<evidence type="ECO:0000313" key="2">
    <source>
        <dbReference type="Proteomes" id="UP000481033"/>
    </source>
</evidence>
<accession>A0A6M0RDC8</accession>
<sequence>MSDLLVSQPGFRVSRNYFQVIPERGSRKVNQLQRDQFNLKLKSEWNKAFGNLSKTQKQLIQGLTDEDLRKASAQNAVRTTARVYPDNIEHPYFIEGSSLLRSQSPNITIEAIKEYHPDIGITGIPVLYPVLFWTLDSWINGAIQTIVHDNLSLYHIALEEKYGESPEILEKVYGIDSRPLA</sequence>
<keyword evidence="2" id="KW-1185">Reference proteome</keyword>
<organism evidence="1 2">
    <name type="scientific">Adonisia turfae CCMR0081</name>
    <dbReference type="NCBI Taxonomy" id="2292702"/>
    <lineage>
        <taxon>Bacteria</taxon>
        <taxon>Bacillati</taxon>
        <taxon>Cyanobacteriota</taxon>
        <taxon>Adonisia</taxon>
        <taxon>Adonisia turfae</taxon>
    </lineage>
</organism>